<dbReference type="GeneID" id="14891729"/>
<sequence>MSEPSPPNPLLLSYLSFGKEVAKNVKTTFDVEAYYNFLFTSRSKLRWVEFEYCLKYPLRLLKADMSQAPLFQFPSIGESKIYTDFLATLPDSQSIQFGKKVSQLPLSIHVPALIDVGNEIVPDSASWRSVCEQISVYELPTKMCDTIIDRLQEFSQEKLPKIEEPITLTQELIQRRVESKSAIWDLFKQNTRKTQGTNERDNNPISKFQKQHNMSDQQEHSETVEGSSDTPVKFDQQKEFREREKPIDYQRDSEKKRDSFRDVREVRENRDSRSERDVREKRDGYDQAYADYQFQRYGRDTISYAKPPVNDVVPFPKRDEYDGFRPRDLPMDLPREVPRELQRELPRDLGRELQRDLTREVPREMNIPREAQRDLSMREMTRDGRNDSQREFGREPNQMRDSLKDSKDLKREEFGNVIDTFNEQPQLSIIFG</sequence>
<accession>A0A0A1UBQ3</accession>
<feature type="region of interest" description="Disordered" evidence="1">
    <location>
        <begin position="368"/>
        <end position="409"/>
    </location>
</feature>
<dbReference type="KEGG" id="eiv:EIN_369620"/>
<gene>
    <name evidence="2" type="ORF">EIN_369620</name>
</gene>
<evidence type="ECO:0000256" key="1">
    <source>
        <dbReference type="SAM" id="MobiDB-lite"/>
    </source>
</evidence>
<keyword evidence="3" id="KW-1185">Reference proteome</keyword>
<feature type="compositionally biased region" description="Basic and acidic residues" evidence="1">
    <location>
        <begin position="235"/>
        <end position="284"/>
    </location>
</feature>
<proteinExistence type="predicted"/>
<feature type="compositionally biased region" description="Polar residues" evidence="1">
    <location>
        <begin position="189"/>
        <end position="216"/>
    </location>
</feature>
<evidence type="ECO:0000313" key="3">
    <source>
        <dbReference type="Proteomes" id="UP000014680"/>
    </source>
</evidence>
<name>A0A0A1UBQ3_ENTIV</name>
<dbReference type="RefSeq" id="XP_004259411.1">
    <property type="nucleotide sequence ID" value="XM_004259363.1"/>
</dbReference>
<dbReference type="AlphaFoldDB" id="A0A0A1UBQ3"/>
<dbReference type="VEuPathDB" id="AmoebaDB:EIN_369620"/>
<organism evidence="2 3">
    <name type="scientific">Entamoeba invadens IP1</name>
    <dbReference type="NCBI Taxonomy" id="370355"/>
    <lineage>
        <taxon>Eukaryota</taxon>
        <taxon>Amoebozoa</taxon>
        <taxon>Evosea</taxon>
        <taxon>Archamoebae</taxon>
        <taxon>Mastigamoebida</taxon>
        <taxon>Entamoebidae</taxon>
        <taxon>Entamoeba</taxon>
    </lineage>
</organism>
<dbReference type="Proteomes" id="UP000014680">
    <property type="component" value="Unassembled WGS sequence"/>
</dbReference>
<dbReference type="EMBL" id="KB206332">
    <property type="protein sequence ID" value="ELP92640.1"/>
    <property type="molecule type" value="Genomic_DNA"/>
</dbReference>
<feature type="region of interest" description="Disordered" evidence="1">
    <location>
        <begin position="189"/>
        <end position="284"/>
    </location>
</feature>
<reference evidence="2 3" key="1">
    <citation type="submission" date="2012-10" db="EMBL/GenBank/DDBJ databases">
        <authorList>
            <person name="Zafar N."/>
            <person name="Inman J."/>
            <person name="Hall N."/>
            <person name="Lorenzi H."/>
            <person name="Caler E."/>
        </authorList>
    </citation>
    <scope>NUCLEOTIDE SEQUENCE [LARGE SCALE GENOMIC DNA]</scope>
    <source>
        <strain evidence="2 3">IP1</strain>
    </source>
</reference>
<protein>
    <submittedName>
        <fullName evidence="2">Uncharacterized protein</fullName>
    </submittedName>
</protein>
<evidence type="ECO:0000313" key="2">
    <source>
        <dbReference type="EMBL" id="ELP92640.1"/>
    </source>
</evidence>
<dbReference type="OrthoDB" id="27823at2759"/>